<evidence type="ECO:0000313" key="1">
    <source>
        <dbReference type="EMBL" id="SPC98211.1"/>
    </source>
</evidence>
<reference evidence="1" key="1">
    <citation type="submission" date="2018-02" db="EMBL/GenBank/DDBJ databases">
        <authorList>
            <person name="Cohen D.B."/>
            <person name="Kent A.D."/>
        </authorList>
    </citation>
    <scope>NUCLEOTIDE SEQUENCE</scope>
</reference>
<accession>A0A2N9GG07</accession>
<dbReference type="PANTHER" id="PTHR14379:SF3">
    <property type="entry name" value="MEIOSIS REGULATOR AND MRNA STABILITY FACTOR 1"/>
    <property type="match status" value="1"/>
</dbReference>
<dbReference type="EMBL" id="OIVN01001846">
    <property type="protein sequence ID" value="SPC98211.1"/>
    <property type="molecule type" value="Genomic_DNA"/>
</dbReference>
<dbReference type="PANTHER" id="PTHR14379">
    <property type="entry name" value="LIMKAIN B LKAP"/>
    <property type="match status" value="1"/>
</dbReference>
<dbReference type="InterPro" id="IPR024768">
    <property type="entry name" value="Marf1"/>
</dbReference>
<organism evidence="1">
    <name type="scientific">Fagus sylvatica</name>
    <name type="common">Beechnut</name>
    <dbReference type="NCBI Taxonomy" id="28930"/>
    <lineage>
        <taxon>Eukaryota</taxon>
        <taxon>Viridiplantae</taxon>
        <taxon>Streptophyta</taxon>
        <taxon>Embryophyta</taxon>
        <taxon>Tracheophyta</taxon>
        <taxon>Spermatophyta</taxon>
        <taxon>Magnoliopsida</taxon>
        <taxon>eudicotyledons</taxon>
        <taxon>Gunneridae</taxon>
        <taxon>Pentapetalae</taxon>
        <taxon>rosids</taxon>
        <taxon>fabids</taxon>
        <taxon>Fagales</taxon>
        <taxon>Fagaceae</taxon>
        <taxon>Fagus</taxon>
    </lineage>
</organism>
<gene>
    <name evidence="1" type="ORF">FSB_LOCUS26093</name>
</gene>
<protein>
    <recommendedName>
        <fullName evidence="2">NYN domain-containing protein</fullName>
    </recommendedName>
</protein>
<sequence length="67" mass="7419">MERSTSNNGGSQTTVFGYGVAKTSVWWDIKNCQVPKEGYNPNAIAQNISASLGKDGLLWTTLYFCLW</sequence>
<dbReference type="AlphaFoldDB" id="A0A2N9GG07"/>
<dbReference type="GO" id="GO:0005777">
    <property type="term" value="C:peroxisome"/>
    <property type="evidence" value="ECO:0007669"/>
    <property type="project" value="InterPro"/>
</dbReference>
<evidence type="ECO:0008006" key="2">
    <source>
        <dbReference type="Google" id="ProtNLM"/>
    </source>
</evidence>
<proteinExistence type="predicted"/>
<name>A0A2N9GG07_FAGSY</name>
<dbReference type="GO" id="GO:0010468">
    <property type="term" value="P:regulation of gene expression"/>
    <property type="evidence" value="ECO:0007669"/>
    <property type="project" value="InterPro"/>
</dbReference>